<gene>
    <name evidence="1" type="ORF">SM116_02565</name>
</gene>
<protein>
    <submittedName>
        <fullName evidence="1">Uncharacterized protein</fullName>
    </submittedName>
</protein>
<dbReference type="EMBL" id="CP139368">
    <property type="protein sequence ID" value="WPR90189.1"/>
    <property type="molecule type" value="Genomic_DNA"/>
</dbReference>
<dbReference type="Proteomes" id="UP001323798">
    <property type="component" value="Chromosome"/>
</dbReference>
<keyword evidence="2" id="KW-1185">Reference proteome</keyword>
<sequence length="46" mass="4782">MNSRRPIQLADPIDPAAITLPATRPIDITALVTDTTAAPDASTGHD</sequence>
<name>A0ABZ0SMI1_9MICO</name>
<organism evidence="1 2">
    <name type="scientific">Microbacterium rhizosphaerae</name>
    <dbReference type="NCBI Taxonomy" id="1678237"/>
    <lineage>
        <taxon>Bacteria</taxon>
        <taxon>Bacillati</taxon>
        <taxon>Actinomycetota</taxon>
        <taxon>Actinomycetes</taxon>
        <taxon>Micrococcales</taxon>
        <taxon>Microbacteriaceae</taxon>
        <taxon>Microbacterium</taxon>
    </lineage>
</organism>
<proteinExistence type="predicted"/>
<evidence type="ECO:0000313" key="2">
    <source>
        <dbReference type="Proteomes" id="UP001323798"/>
    </source>
</evidence>
<accession>A0ABZ0SMI1</accession>
<reference evidence="1 2" key="1">
    <citation type="submission" date="2023-11" db="EMBL/GenBank/DDBJ databases">
        <title>Genome sequence of Microbacterium rhizosphaerae KACC 19337.</title>
        <authorList>
            <person name="Choi H."/>
            <person name="Kim S."/>
            <person name="Kim Y."/>
            <person name="Kwon S.-W."/>
            <person name="Heo J."/>
        </authorList>
    </citation>
    <scope>NUCLEOTIDE SEQUENCE [LARGE SCALE GENOMIC DNA]</scope>
    <source>
        <strain evidence="1 2">KACC 19337</strain>
    </source>
</reference>
<evidence type="ECO:0000313" key="1">
    <source>
        <dbReference type="EMBL" id="WPR90189.1"/>
    </source>
</evidence>
<dbReference type="RefSeq" id="WP_320942902.1">
    <property type="nucleotide sequence ID" value="NZ_BAABEU010000003.1"/>
</dbReference>